<dbReference type="GO" id="GO:0052689">
    <property type="term" value="F:carboxylic ester hydrolase activity"/>
    <property type="evidence" value="ECO:0007669"/>
    <property type="project" value="UniProtKB-KW"/>
</dbReference>
<sequence length="597" mass="67087">MVMRRVRHIDPAIQLAAQQGCAASRVMVKVAQGFIYGTKDRLPNGQPYYCFKGVPYAQPPIGRLRFASPVPIEKYSVTYLDCSSERSACLGRDVITREITGSEDGLFLNVYTPRIGKEVDPAAEATLLPVIVFFHGGGMTGGNADSGLYLPDYLVQEGVIVVTVNYRLGVLGFLCLPQAGIEGNAGLKDQRMALQWVQQNIRVFGGDRENVTLAGASSGGTNVVMHCFSDQSRRLFHKAIAQSGTVFADLVYQTEPEERARSLARLFGYEGTSDEAVLNTLRDVPARRLCEAQFLVLSPRQREYESIFHFPFTTVIERPESVDAVLRRTPVEYLRERDHFTMPVLCGYNDRDGMLELIDMMQHLAVYNERPEKLICASFDVDYFSPEARALGEELKRHYLGGEPIARGNISPVVDLLTDRFLVGFYVLCQLWHQHQTKVPMYAYRFAYDGSLNKSKDLLKFRDLAGACHIDEVYYLFSSALLRTEVAPGDPAYQMRRTMVQMWTNFAKYSDPTPPHDERLTVRWKPMEAITDGEGNTNYTLLSIGNGGLKMDTMPELGRMGKYLELLRRCNGAIDQFPIPKAPVAQQEQREDTKAGS</sequence>
<keyword evidence="5" id="KW-0325">Glycoprotein</keyword>
<keyword evidence="4" id="KW-1015">Disulfide bond</keyword>
<dbReference type="EMBL" id="ADMH02001359">
    <property type="protein sequence ID" value="ETN62846.1"/>
    <property type="molecule type" value="Genomic_DNA"/>
</dbReference>
<evidence type="ECO:0000313" key="8">
    <source>
        <dbReference type="EMBL" id="ETN62846.1"/>
    </source>
</evidence>
<dbReference type="PANTHER" id="PTHR43142">
    <property type="entry name" value="CARBOXYLIC ESTER HYDROLASE"/>
    <property type="match status" value="1"/>
</dbReference>
<dbReference type="eggNOG" id="KOG1516">
    <property type="taxonomic scope" value="Eukaryota"/>
</dbReference>
<evidence type="ECO:0000256" key="2">
    <source>
        <dbReference type="ARBA" id="ARBA00022487"/>
    </source>
</evidence>
<dbReference type="InterPro" id="IPR002018">
    <property type="entry name" value="CarbesteraseB"/>
</dbReference>
<dbReference type="Proteomes" id="UP000000673">
    <property type="component" value="Unassembled WGS sequence"/>
</dbReference>
<evidence type="ECO:0000313" key="9">
    <source>
        <dbReference type="EnsemblMetazoa" id="ADAC005450-PA"/>
    </source>
</evidence>
<proteinExistence type="inferred from homology"/>
<reference evidence="8" key="2">
    <citation type="submission" date="2010-05" db="EMBL/GenBank/DDBJ databases">
        <authorList>
            <person name="Almeida L.G."/>
            <person name="Nicolas M.F."/>
            <person name="Souza R.C."/>
            <person name="Vasconcelos A.T.R."/>
        </authorList>
    </citation>
    <scope>NUCLEOTIDE SEQUENCE</scope>
</reference>
<keyword evidence="2" id="KW-0719">Serine esterase</keyword>
<evidence type="ECO:0000256" key="3">
    <source>
        <dbReference type="ARBA" id="ARBA00022801"/>
    </source>
</evidence>
<dbReference type="Gene3D" id="3.40.50.1820">
    <property type="entry name" value="alpha/beta hydrolase"/>
    <property type="match status" value="1"/>
</dbReference>
<evidence type="ECO:0000256" key="5">
    <source>
        <dbReference type="ARBA" id="ARBA00023180"/>
    </source>
</evidence>
<dbReference type="ESTHER" id="anoda-w5jfj7">
    <property type="family name" value="Carb_B_Arthropoda"/>
</dbReference>
<dbReference type="VEuPathDB" id="VectorBase:ADAC005450"/>
<dbReference type="STRING" id="43151.W5JFJ7"/>
<dbReference type="HOGENOM" id="CLU_006586_13_2_1"/>
<dbReference type="InterPro" id="IPR019826">
    <property type="entry name" value="Carboxylesterase_B_AS"/>
</dbReference>
<gene>
    <name evidence="8" type="ORF">AND_005450</name>
</gene>
<comment type="similarity">
    <text evidence="1 6">Belongs to the type-B carboxylesterase/lipase family.</text>
</comment>
<evidence type="ECO:0000256" key="4">
    <source>
        <dbReference type="ARBA" id="ARBA00023157"/>
    </source>
</evidence>
<dbReference type="EC" id="3.1.1.-" evidence="6"/>
<reference evidence="9" key="4">
    <citation type="submission" date="2015-06" db="UniProtKB">
        <authorList>
            <consortium name="EnsemblMetazoa"/>
        </authorList>
    </citation>
    <scope>IDENTIFICATION</scope>
</reference>
<protein>
    <recommendedName>
        <fullName evidence="6">Carboxylic ester hydrolase</fullName>
        <ecNumber evidence="6">3.1.1.-</ecNumber>
    </recommendedName>
</protein>
<dbReference type="PROSITE" id="PS00122">
    <property type="entry name" value="CARBOXYLESTERASE_B_1"/>
    <property type="match status" value="1"/>
</dbReference>
<feature type="domain" description="Carboxylesterase type B" evidence="7">
    <location>
        <begin position="27"/>
        <end position="535"/>
    </location>
</feature>
<dbReference type="EnsemblMetazoa" id="ADAC005450-RA">
    <property type="protein sequence ID" value="ADAC005450-PA"/>
    <property type="gene ID" value="ADAC005450"/>
</dbReference>
<keyword evidence="10" id="KW-1185">Reference proteome</keyword>
<evidence type="ECO:0000256" key="1">
    <source>
        <dbReference type="ARBA" id="ARBA00005964"/>
    </source>
</evidence>
<dbReference type="PANTHER" id="PTHR43142:SF1">
    <property type="entry name" value="CARBOXYLIC ESTER HYDROLASE"/>
    <property type="match status" value="1"/>
</dbReference>
<keyword evidence="3 6" id="KW-0378">Hydrolase</keyword>
<dbReference type="SUPFAM" id="SSF53474">
    <property type="entry name" value="alpha/beta-Hydrolases"/>
    <property type="match status" value="1"/>
</dbReference>
<dbReference type="InterPro" id="IPR029058">
    <property type="entry name" value="AB_hydrolase_fold"/>
</dbReference>
<evidence type="ECO:0000256" key="6">
    <source>
        <dbReference type="RuleBase" id="RU361235"/>
    </source>
</evidence>
<name>W5JFJ7_ANODA</name>
<dbReference type="VEuPathDB" id="VectorBase:ADAR2_010557"/>
<dbReference type="OMA" id="CMSETSK"/>
<evidence type="ECO:0000313" key="10">
    <source>
        <dbReference type="Proteomes" id="UP000000673"/>
    </source>
</evidence>
<dbReference type="AlphaFoldDB" id="W5JFJ7"/>
<reference evidence="8 10" key="1">
    <citation type="journal article" date="2010" name="BMC Genomics">
        <title>Combination of measures distinguishes pre-miRNAs from other stem-loops in the genome of the newly sequenced Anopheles darlingi.</title>
        <authorList>
            <person name="Mendes N.D."/>
            <person name="Freitas A.T."/>
            <person name="Vasconcelos A.T."/>
            <person name="Sagot M.F."/>
        </authorList>
    </citation>
    <scope>NUCLEOTIDE SEQUENCE</scope>
</reference>
<organism evidence="8">
    <name type="scientific">Anopheles darlingi</name>
    <name type="common">Mosquito</name>
    <dbReference type="NCBI Taxonomy" id="43151"/>
    <lineage>
        <taxon>Eukaryota</taxon>
        <taxon>Metazoa</taxon>
        <taxon>Ecdysozoa</taxon>
        <taxon>Arthropoda</taxon>
        <taxon>Hexapoda</taxon>
        <taxon>Insecta</taxon>
        <taxon>Pterygota</taxon>
        <taxon>Neoptera</taxon>
        <taxon>Endopterygota</taxon>
        <taxon>Diptera</taxon>
        <taxon>Nematocera</taxon>
        <taxon>Culicoidea</taxon>
        <taxon>Culicidae</taxon>
        <taxon>Anophelinae</taxon>
        <taxon>Anopheles</taxon>
    </lineage>
</organism>
<evidence type="ECO:0000259" key="7">
    <source>
        <dbReference type="Pfam" id="PF00135"/>
    </source>
</evidence>
<dbReference type="Pfam" id="PF00135">
    <property type="entry name" value="COesterase"/>
    <property type="match status" value="1"/>
</dbReference>
<reference evidence="8" key="3">
    <citation type="journal article" date="2013" name="Nucleic Acids Res.">
        <title>The genome of Anopheles darlingi, the main neotropical malaria vector.</title>
        <authorList>
            <person name="Marinotti O."/>
            <person name="Cerqueira G.C."/>
            <person name="de Almeida L.G."/>
            <person name="Ferro M.I."/>
            <person name="Loreto E.L."/>
            <person name="Zaha A."/>
            <person name="Teixeira S.M."/>
            <person name="Wespiser A.R."/>
            <person name="Almeida E Silva A."/>
            <person name="Schlindwein A.D."/>
            <person name="Pacheco A.C."/>
            <person name="Silva A.L."/>
            <person name="Graveley B.R."/>
            <person name="Walenz B.P."/>
            <person name="Lima Bde A."/>
            <person name="Ribeiro C.A."/>
            <person name="Nunes-Silva C.G."/>
            <person name="de Carvalho C.R."/>
            <person name="Soares C.M."/>
            <person name="de Menezes C.B."/>
            <person name="Matiolli C."/>
            <person name="Caffrey D."/>
            <person name="Araujo D.A."/>
            <person name="de Oliveira D.M."/>
            <person name="Golenbock D."/>
            <person name="Grisard E.C."/>
            <person name="Fantinatti-Garboggini F."/>
            <person name="de Carvalho F.M."/>
            <person name="Barcellos F.G."/>
            <person name="Prosdocimi F."/>
            <person name="May G."/>
            <person name="Azevedo Junior G.M."/>
            <person name="Guimaraes G.M."/>
            <person name="Goldman G.H."/>
            <person name="Padilha I.Q."/>
            <person name="Batista Jda S."/>
            <person name="Ferro J.A."/>
            <person name="Ribeiro J.M."/>
            <person name="Fietto J.L."/>
            <person name="Dabbas K.M."/>
            <person name="Cerdeira L."/>
            <person name="Agnez-Lima L.F."/>
            <person name="Brocchi M."/>
            <person name="de Carvalho M.O."/>
            <person name="Teixeira Mde M."/>
            <person name="Diniz Maia Mde M."/>
            <person name="Goldman M.H."/>
            <person name="Cruz Schneider M.P."/>
            <person name="Felipe M.S."/>
            <person name="Hungria M."/>
            <person name="Nicolas M.F."/>
            <person name="Pereira M."/>
            <person name="Montes M.A."/>
            <person name="Cantao M.E."/>
            <person name="Vincentz M."/>
            <person name="Rafael M.S."/>
            <person name="Silverman N."/>
            <person name="Stoco P.H."/>
            <person name="Souza R.C."/>
            <person name="Vicentini R."/>
            <person name="Gazzinelli R.T."/>
            <person name="Neves Rde O."/>
            <person name="Silva R."/>
            <person name="Astolfi-Filho S."/>
            <person name="Maciel T.E."/>
            <person name="Urmenyi T.P."/>
            <person name="Tadei W.P."/>
            <person name="Camargo E.P."/>
            <person name="de Vasconcelos A.T."/>
        </authorList>
    </citation>
    <scope>NUCLEOTIDE SEQUENCE</scope>
</reference>
<accession>W5JFJ7</accession>